<keyword evidence="1" id="KW-0472">Membrane</keyword>
<dbReference type="OrthoDB" id="9770040at2"/>
<feature type="transmembrane region" description="Helical" evidence="1">
    <location>
        <begin position="309"/>
        <end position="329"/>
    </location>
</feature>
<keyword evidence="3" id="KW-1185">Reference proteome</keyword>
<feature type="transmembrane region" description="Helical" evidence="1">
    <location>
        <begin position="369"/>
        <end position="391"/>
    </location>
</feature>
<evidence type="ECO:0000313" key="3">
    <source>
        <dbReference type="Proteomes" id="UP000198634"/>
    </source>
</evidence>
<reference evidence="2 3" key="1">
    <citation type="submission" date="2016-10" db="EMBL/GenBank/DDBJ databases">
        <authorList>
            <person name="de Groot N.N."/>
        </authorList>
    </citation>
    <scope>NUCLEOTIDE SEQUENCE [LARGE SCALE GENOMIC DNA]</scope>
    <source>
        <strain evidence="2 3">DSM 22007</strain>
    </source>
</reference>
<dbReference type="STRING" id="657014.SAMN04488092_107147"/>
<dbReference type="InterPro" id="IPR010266">
    <property type="entry name" value="NnrS"/>
</dbReference>
<dbReference type="Pfam" id="PF05940">
    <property type="entry name" value="NnrS"/>
    <property type="match status" value="1"/>
</dbReference>
<feature type="transmembrane region" description="Helical" evidence="1">
    <location>
        <begin position="62"/>
        <end position="83"/>
    </location>
</feature>
<accession>A0A1H9GEN9</accession>
<evidence type="ECO:0000313" key="2">
    <source>
        <dbReference type="EMBL" id="SEQ48519.1"/>
    </source>
</evidence>
<keyword evidence="1" id="KW-0812">Transmembrane</keyword>
<evidence type="ECO:0000256" key="1">
    <source>
        <dbReference type="SAM" id="Phobius"/>
    </source>
</evidence>
<keyword evidence="1" id="KW-1133">Transmembrane helix</keyword>
<gene>
    <name evidence="2" type="ORF">SAMN04488092_107147</name>
</gene>
<feature type="transmembrane region" description="Helical" evidence="1">
    <location>
        <begin position="147"/>
        <end position="165"/>
    </location>
</feature>
<feature type="transmembrane region" description="Helical" evidence="1">
    <location>
        <begin position="21"/>
        <end position="42"/>
    </location>
</feature>
<protein>
    <submittedName>
        <fullName evidence="2">Uncharacterized protein involved in response to NO</fullName>
    </submittedName>
</protein>
<name>A0A1H9GEN9_9RHOB</name>
<sequence length="400" mass="42779">MKTSAAQIRAWTGPAVLSFGFRPFFLLAAIWAAVAMVLWIGMLSGGVQLPTAFDPVSWHAHAFIFGYLVAVVAGFLLTAVPNWTGRLPVVGWRLAFLAGLWVAGRLAVTFSQYLPPIVVFLIDLSCMTSLAIMLAREIIAGRNWKNLIVLALVVFLIIGGAIFHWEAARGGTPSQGIGLRIGLAAGIMMISVIGGRIVPSFTRNWLVKRSDPSRPIPPMQRFDKSVLLLSLAGLSLWVARPLDALTAFALIFVGLAQFARLSRWSGHRTTSEPLVWVLHLAYAFVPLGALALGASILRPDLVAPGSAQHLWMAGAIGMMTLAVMTRATLGHTGRALTAGGATTGVYLALFGAVFARVAAGIWSVSAFELYSISAALWCLAFIGFALVYGPLLMTPKNKVS</sequence>
<dbReference type="EMBL" id="FOEP01000007">
    <property type="protein sequence ID" value="SEQ48519.1"/>
    <property type="molecule type" value="Genomic_DNA"/>
</dbReference>
<feature type="transmembrane region" description="Helical" evidence="1">
    <location>
        <begin position="341"/>
        <end position="363"/>
    </location>
</feature>
<feature type="transmembrane region" description="Helical" evidence="1">
    <location>
        <begin position="90"/>
        <end position="108"/>
    </location>
</feature>
<feature type="transmembrane region" description="Helical" evidence="1">
    <location>
        <begin position="274"/>
        <end position="297"/>
    </location>
</feature>
<proteinExistence type="predicted"/>
<feature type="transmembrane region" description="Helical" evidence="1">
    <location>
        <begin position="114"/>
        <end position="135"/>
    </location>
</feature>
<dbReference type="AlphaFoldDB" id="A0A1H9GEN9"/>
<feature type="transmembrane region" description="Helical" evidence="1">
    <location>
        <begin position="177"/>
        <end position="201"/>
    </location>
</feature>
<dbReference type="Proteomes" id="UP000198634">
    <property type="component" value="Unassembled WGS sequence"/>
</dbReference>
<organism evidence="2 3">
    <name type="scientific">Thalassovita taeanensis</name>
    <dbReference type="NCBI Taxonomy" id="657014"/>
    <lineage>
        <taxon>Bacteria</taxon>
        <taxon>Pseudomonadati</taxon>
        <taxon>Pseudomonadota</taxon>
        <taxon>Alphaproteobacteria</taxon>
        <taxon>Rhodobacterales</taxon>
        <taxon>Roseobacteraceae</taxon>
        <taxon>Thalassovita</taxon>
    </lineage>
</organism>
<dbReference type="RefSeq" id="WP_090270051.1">
    <property type="nucleotide sequence ID" value="NZ_FOEP01000007.1"/>
</dbReference>